<reference evidence="7 8" key="1">
    <citation type="submission" date="2020-08" db="EMBL/GenBank/DDBJ databases">
        <title>Genomic Encyclopedia of Type Strains, Phase IV (KMG-IV): sequencing the most valuable type-strain genomes for metagenomic binning, comparative biology and taxonomic classification.</title>
        <authorList>
            <person name="Goeker M."/>
        </authorList>
    </citation>
    <scope>NUCLEOTIDE SEQUENCE [LARGE SCALE GENOMIC DNA]</scope>
    <source>
        <strain evidence="7 8">DSM 40141</strain>
    </source>
</reference>
<dbReference type="InterPro" id="IPR036259">
    <property type="entry name" value="MFS_trans_sf"/>
</dbReference>
<protein>
    <recommendedName>
        <fullName evidence="9">MFS transporter</fullName>
    </recommendedName>
</protein>
<evidence type="ECO:0000256" key="6">
    <source>
        <dbReference type="SAM" id="Phobius"/>
    </source>
</evidence>
<evidence type="ECO:0000256" key="3">
    <source>
        <dbReference type="ARBA" id="ARBA00022989"/>
    </source>
</evidence>
<dbReference type="GO" id="GO:0016020">
    <property type="term" value="C:membrane"/>
    <property type="evidence" value="ECO:0007669"/>
    <property type="project" value="UniProtKB-SubCell"/>
</dbReference>
<sequence>MVAFAAFGSLFVLTLYLQGVLGYAPLEAGVRTLPLPAGLAVGAALSLPLSARRGQKTPIVWGLWIVSSSFVVLAGTTADSGYGRCALFQLVIVVGSGLVGAAATESVRGAVPGQKTGLGSAINDATRQIGSALGVAVQGAIVTAVFTAQFSAAPRWRNAVPPPTC</sequence>
<evidence type="ECO:0000256" key="1">
    <source>
        <dbReference type="ARBA" id="ARBA00004141"/>
    </source>
</evidence>
<organism evidence="7 8">
    <name type="scientific">Streptomyces candidus</name>
    <dbReference type="NCBI Taxonomy" id="67283"/>
    <lineage>
        <taxon>Bacteria</taxon>
        <taxon>Bacillati</taxon>
        <taxon>Actinomycetota</taxon>
        <taxon>Actinomycetes</taxon>
        <taxon>Kitasatosporales</taxon>
        <taxon>Streptomycetaceae</taxon>
        <taxon>Streptomyces</taxon>
    </lineage>
</organism>
<comment type="caution">
    <text evidence="7">The sequence shown here is derived from an EMBL/GenBank/DDBJ whole genome shotgun (WGS) entry which is preliminary data.</text>
</comment>
<dbReference type="EMBL" id="JACHEM010000014">
    <property type="protein sequence ID" value="MBB6438593.1"/>
    <property type="molecule type" value="Genomic_DNA"/>
</dbReference>
<evidence type="ECO:0000256" key="4">
    <source>
        <dbReference type="ARBA" id="ARBA00023136"/>
    </source>
</evidence>
<dbReference type="GO" id="GO:0046677">
    <property type="term" value="P:response to antibiotic"/>
    <property type="evidence" value="ECO:0007669"/>
    <property type="project" value="UniProtKB-KW"/>
</dbReference>
<feature type="transmembrane region" description="Helical" evidence="6">
    <location>
        <begin position="32"/>
        <end position="51"/>
    </location>
</feature>
<evidence type="ECO:0000313" key="7">
    <source>
        <dbReference type="EMBL" id="MBB6438593.1"/>
    </source>
</evidence>
<keyword evidence="5" id="KW-0046">Antibiotic resistance</keyword>
<evidence type="ECO:0000256" key="5">
    <source>
        <dbReference type="ARBA" id="ARBA00023251"/>
    </source>
</evidence>
<dbReference type="Proteomes" id="UP000540423">
    <property type="component" value="Unassembled WGS sequence"/>
</dbReference>
<feature type="transmembrane region" description="Helical" evidence="6">
    <location>
        <begin position="58"/>
        <end position="75"/>
    </location>
</feature>
<dbReference type="SUPFAM" id="SSF103473">
    <property type="entry name" value="MFS general substrate transporter"/>
    <property type="match status" value="1"/>
</dbReference>
<proteinExistence type="predicted"/>
<dbReference type="PANTHER" id="PTHR42718:SF42">
    <property type="entry name" value="EXPORT PROTEIN"/>
    <property type="match status" value="1"/>
</dbReference>
<evidence type="ECO:0000256" key="2">
    <source>
        <dbReference type="ARBA" id="ARBA00022692"/>
    </source>
</evidence>
<keyword evidence="2 6" id="KW-0812">Transmembrane</keyword>
<accession>A0A7X0HLZ3</accession>
<comment type="subcellular location">
    <subcellularLocation>
        <location evidence="1">Membrane</location>
        <topology evidence="1">Multi-pass membrane protein</topology>
    </subcellularLocation>
</comment>
<keyword evidence="8" id="KW-1185">Reference proteome</keyword>
<name>A0A7X0HLZ3_9ACTN</name>
<dbReference type="RefSeq" id="WP_229923470.1">
    <property type="nucleotide sequence ID" value="NZ_BNBN01000006.1"/>
</dbReference>
<evidence type="ECO:0000313" key="8">
    <source>
        <dbReference type="Proteomes" id="UP000540423"/>
    </source>
</evidence>
<dbReference type="PANTHER" id="PTHR42718">
    <property type="entry name" value="MAJOR FACILITATOR SUPERFAMILY MULTIDRUG TRANSPORTER MFSC"/>
    <property type="match status" value="1"/>
</dbReference>
<keyword evidence="4 6" id="KW-0472">Membrane</keyword>
<dbReference type="Gene3D" id="1.20.1250.20">
    <property type="entry name" value="MFS general substrate transporter like domains"/>
    <property type="match status" value="1"/>
</dbReference>
<keyword evidence="3 6" id="KW-1133">Transmembrane helix</keyword>
<evidence type="ECO:0008006" key="9">
    <source>
        <dbReference type="Google" id="ProtNLM"/>
    </source>
</evidence>
<gene>
    <name evidence="7" type="ORF">HNQ79_005105</name>
</gene>
<feature type="transmembrane region" description="Helical" evidence="6">
    <location>
        <begin position="81"/>
        <end position="103"/>
    </location>
</feature>
<dbReference type="AlphaFoldDB" id="A0A7X0HLZ3"/>